<reference evidence="8 9" key="1">
    <citation type="submission" date="2017-04" db="EMBL/GenBank/DDBJ databases">
        <title>Genome sequencing of [Candida] sorbophila.</title>
        <authorList>
            <person name="Ahn J.O."/>
        </authorList>
    </citation>
    <scope>NUCLEOTIDE SEQUENCE [LARGE SCALE GENOMIC DNA]</scope>
    <source>
        <strain evidence="8 9">DS02</strain>
    </source>
</reference>
<evidence type="ECO:0000256" key="6">
    <source>
        <dbReference type="ARBA" id="ARBA00076361"/>
    </source>
</evidence>
<dbReference type="InterPro" id="IPR043129">
    <property type="entry name" value="ATPase_NBD"/>
</dbReference>
<dbReference type="Proteomes" id="UP000238350">
    <property type="component" value="Unassembled WGS sequence"/>
</dbReference>
<dbReference type="SUPFAM" id="SSF53067">
    <property type="entry name" value="Actin-like ATPase domain"/>
    <property type="match status" value="2"/>
</dbReference>
<evidence type="ECO:0000256" key="1">
    <source>
        <dbReference type="ARBA" id="ARBA00004245"/>
    </source>
</evidence>
<dbReference type="RefSeq" id="XP_024665672.1">
    <property type="nucleotide sequence ID" value="XM_024809904.1"/>
</dbReference>
<name>A0A2T0FL83_9ASCO</name>
<dbReference type="Gene3D" id="3.30.420.40">
    <property type="match status" value="2"/>
</dbReference>
<dbReference type="InterPro" id="IPR004000">
    <property type="entry name" value="Actin"/>
</dbReference>
<accession>A0A2T0FL83</accession>
<dbReference type="SMART" id="SM00268">
    <property type="entry name" value="ACTIN"/>
    <property type="match status" value="1"/>
</dbReference>
<dbReference type="Pfam" id="PF00022">
    <property type="entry name" value="Actin"/>
    <property type="match status" value="1"/>
</dbReference>
<dbReference type="AlphaFoldDB" id="A0A2T0FL83"/>
<evidence type="ECO:0000256" key="7">
    <source>
        <dbReference type="ARBA" id="ARBA00083222"/>
    </source>
</evidence>
<evidence type="ECO:0000256" key="3">
    <source>
        <dbReference type="ARBA" id="ARBA00023212"/>
    </source>
</evidence>
<proteinExistence type="inferred from homology"/>
<dbReference type="FunFam" id="3.90.640.10:FF:000007">
    <property type="entry name" value="Actin like 7B"/>
    <property type="match status" value="1"/>
</dbReference>
<dbReference type="PROSITE" id="PS01132">
    <property type="entry name" value="ACTINS_ACT_LIKE"/>
    <property type="match status" value="1"/>
</dbReference>
<dbReference type="PANTHER" id="PTHR11937">
    <property type="entry name" value="ACTIN"/>
    <property type="match status" value="1"/>
</dbReference>
<dbReference type="GO" id="GO:0005869">
    <property type="term" value="C:dynactin complex"/>
    <property type="evidence" value="ECO:0007669"/>
    <property type="project" value="UniProtKB-ARBA"/>
</dbReference>
<dbReference type="PRINTS" id="PR00190">
    <property type="entry name" value="ACTIN"/>
</dbReference>
<evidence type="ECO:0000256" key="5">
    <source>
        <dbReference type="ARBA" id="ARBA00073387"/>
    </source>
</evidence>
<gene>
    <name evidence="8" type="ORF">B9G98_03347</name>
</gene>
<sequence>MEYGVLANQPVVIDSGSGSVKAGIAGEELPKADFASLVGRPKHQRAMAGGLEGETFVGQIAQKNRGLFRLRYPMEHGIVTNWDDMELVWHHLYQNELKIVSEDHPVLLTEPPLNPRQNRDTMAQIMFETFNVPALYVSVQAVLALYASGKTTGLVLDCGDGVCHAVPVFQGFSLSNAIQRTDTAGRDVTEYMQLLLRKQGVKLSTSAEKEIVREIKEKYGYLALDLIKEENTLKLAAEQTKFKLPDGQQITLGVEQVRAPELLFKPSMIGSEDNGCHQLVGDAISRVDRDLRAELYQTIILSGGATLTRGFGDRLLHELKQIAPKNTKLKIYAPPNRRHSTWVGGSILAGLSTFTKMWVTAEQWQENPELIHHRGIL</sequence>
<dbReference type="EMBL" id="NDIQ01000022">
    <property type="protein sequence ID" value="PRT55727.1"/>
    <property type="molecule type" value="Genomic_DNA"/>
</dbReference>
<keyword evidence="9" id="KW-1185">Reference proteome</keyword>
<dbReference type="GeneID" id="36517095"/>
<comment type="subcellular location">
    <subcellularLocation>
        <location evidence="1">Cytoplasm</location>
        <location evidence="1">Cytoskeleton</location>
    </subcellularLocation>
</comment>
<evidence type="ECO:0000313" key="9">
    <source>
        <dbReference type="Proteomes" id="UP000238350"/>
    </source>
</evidence>
<dbReference type="InterPro" id="IPR020902">
    <property type="entry name" value="Actin/actin-like_CS"/>
</dbReference>
<keyword evidence="2" id="KW-0963">Cytoplasm</keyword>
<dbReference type="Gene3D" id="3.90.640.10">
    <property type="entry name" value="Actin, Chain A, domain 4"/>
    <property type="match status" value="1"/>
</dbReference>
<evidence type="ECO:0000313" key="8">
    <source>
        <dbReference type="EMBL" id="PRT55727.1"/>
    </source>
</evidence>
<evidence type="ECO:0000256" key="2">
    <source>
        <dbReference type="ARBA" id="ARBA00022490"/>
    </source>
</evidence>
<dbReference type="OrthoDB" id="5132116at2759"/>
<dbReference type="CDD" id="cd10216">
    <property type="entry name" value="ASKHA_NBD_Arp1"/>
    <property type="match status" value="1"/>
</dbReference>
<dbReference type="FunFam" id="3.30.420.40:FF:000018">
    <property type="entry name" value="Actin-like protein (Centractin)"/>
    <property type="match status" value="1"/>
</dbReference>
<evidence type="ECO:0000256" key="4">
    <source>
        <dbReference type="ARBA" id="ARBA00038483"/>
    </source>
</evidence>
<dbReference type="STRING" id="45607.A0A2T0FL83"/>
<organism evidence="8 9">
    <name type="scientific">Wickerhamiella sorbophila</name>
    <dbReference type="NCBI Taxonomy" id="45607"/>
    <lineage>
        <taxon>Eukaryota</taxon>
        <taxon>Fungi</taxon>
        <taxon>Dikarya</taxon>
        <taxon>Ascomycota</taxon>
        <taxon>Saccharomycotina</taxon>
        <taxon>Dipodascomycetes</taxon>
        <taxon>Dipodascales</taxon>
        <taxon>Trichomonascaceae</taxon>
        <taxon>Wickerhamiella</taxon>
    </lineage>
</organism>
<comment type="caution">
    <text evidence="8">The sequence shown here is derived from an EMBL/GenBank/DDBJ whole genome shotgun (WGS) entry which is preliminary data.</text>
</comment>
<protein>
    <recommendedName>
        <fullName evidence="5">Centractin</fullName>
    </recommendedName>
    <alternativeName>
        <fullName evidence="6">Actin-like protein</fullName>
    </alternativeName>
    <alternativeName>
        <fullName evidence="7">Actin-related protein 1</fullName>
    </alternativeName>
</protein>
<comment type="similarity">
    <text evidence="4">Belongs to the actin family. ARP1 subfamily.</text>
</comment>
<keyword evidence="3" id="KW-0206">Cytoskeleton</keyword>